<evidence type="ECO:0000256" key="9">
    <source>
        <dbReference type="RuleBase" id="RU361157"/>
    </source>
</evidence>
<dbReference type="KEGG" id="nja:NSJP_4064"/>
<evidence type="ECO:0000256" key="7">
    <source>
        <dbReference type="ARBA" id="ARBA00022989"/>
    </source>
</evidence>
<evidence type="ECO:0000313" key="11">
    <source>
        <dbReference type="EMBL" id="SLM50231.1"/>
    </source>
</evidence>
<keyword evidence="5" id="KW-0997">Cell inner membrane</keyword>
<evidence type="ECO:0000256" key="8">
    <source>
        <dbReference type="ARBA" id="ARBA00023136"/>
    </source>
</evidence>
<protein>
    <recommendedName>
        <fullName evidence="9">Transport permease protein</fullName>
    </recommendedName>
</protein>
<dbReference type="PANTHER" id="PTHR30413:SF8">
    <property type="entry name" value="TRANSPORT PERMEASE PROTEIN"/>
    <property type="match status" value="1"/>
</dbReference>
<evidence type="ECO:0000256" key="2">
    <source>
        <dbReference type="ARBA" id="ARBA00007783"/>
    </source>
</evidence>
<dbReference type="RefSeq" id="WP_080888357.1">
    <property type="nucleotide sequence ID" value="NZ_LT828648.1"/>
</dbReference>
<keyword evidence="12" id="KW-1185">Reference proteome</keyword>
<keyword evidence="7 9" id="KW-1133">Transmembrane helix</keyword>
<dbReference type="OrthoDB" id="9786910at2"/>
<gene>
    <name evidence="11" type="ORF">NSJP_4064</name>
</gene>
<evidence type="ECO:0000256" key="5">
    <source>
        <dbReference type="ARBA" id="ARBA00022519"/>
    </source>
</evidence>
<feature type="transmembrane region" description="Helical" evidence="9">
    <location>
        <begin position="137"/>
        <end position="165"/>
    </location>
</feature>
<feature type="domain" description="ABC transmembrane type-2" evidence="10">
    <location>
        <begin position="64"/>
        <end position="284"/>
    </location>
</feature>
<dbReference type="InterPro" id="IPR047817">
    <property type="entry name" value="ABC2_TM_bact-type"/>
</dbReference>
<keyword evidence="3 9" id="KW-0813">Transport</keyword>
<reference evidence="11 12" key="1">
    <citation type="submission" date="2017-03" db="EMBL/GenBank/DDBJ databases">
        <authorList>
            <person name="Afonso C.L."/>
            <person name="Miller P.J."/>
            <person name="Scott M.A."/>
            <person name="Spackman E."/>
            <person name="Goraichik I."/>
            <person name="Dimitrov K.M."/>
            <person name="Suarez D.L."/>
            <person name="Swayne D.E."/>
        </authorList>
    </citation>
    <scope>NUCLEOTIDE SEQUENCE [LARGE SCALE GENOMIC DNA]</scope>
    <source>
        <strain evidence="11">Genome sequencing of Nitrospira japonica strain NJ11</strain>
    </source>
</reference>
<keyword evidence="6 9" id="KW-0812">Transmembrane</keyword>
<comment type="similarity">
    <text evidence="2 9">Belongs to the ABC-2 integral membrane protein family.</text>
</comment>
<evidence type="ECO:0000256" key="1">
    <source>
        <dbReference type="ARBA" id="ARBA00004429"/>
    </source>
</evidence>
<dbReference type="EMBL" id="LT828648">
    <property type="protein sequence ID" value="SLM50231.1"/>
    <property type="molecule type" value="Genomic_DNA"/>
</dbReference>
<organism evidence="11 12">
    <name type="scientific">Nitrospira japonica</name>
    <dbReference type="NCBI Taxonomy" id="1325564"/>
    <lineage>
        <taxon>Bacteria</taxon>
        <taxon>Pseudomonadati</taxon>
        <taxon>Nitrospirota</taxon>
        <taxon>Nitrospiria</taxon>
        <taxon>Nitrospirales</taxon>
        <taxon>Nitrospiraceae</taxon>
        <taxon>Nitrospira</taxon>
    </lineage>
</organism>
<comment type="subcellular location">
    <subcellularLocation>
        <location evidence="1">Cell inner membrane</location>
        <topology evidence="1">Multi-pass membrane protein</topology>
    </subcellularLocation>
    <subcellularLocation>
        <location evidence="9">Cell membrane</location>
        <topology evidence="9">Multi-pass membrane protein</topology>
    </subcellularLocation>
</comment>
<evidence type="ECO:0000256" key="3">
    <source>
        <dbReference type="ARBA" id="ARBA00022448"/>
    </source>
</evidence>
<feature type="transmembrane region" description="Helical" evidence="9">
    <location>
        <begin position="260"/>
        <end position="281"/>
    </location>
</feature>
<evidence type="ECO:0000259" key="10">
    <source>
        <dbReference type="PROSITE" id="PS51012"/>
    </source>
</evidence>
<proteinExistence type="inferred from homology"/>
<name>A0A1W1IBE1_9BACT</name>
<dbReference type="PROSITE" id="PS51012">
    <property type="entry name" value="ABC_TM2"/>
    <property type="match status" value="1"/>
</dbReference>
<keyword evidence="4 9" id="KW-1003">Cell membrane</keyword>
<dbReference type="GO" id="GO:0015920">
    <property type="term" value="P:lipopolysaccharide transport"/>
    <property type="evidence" value="ECO:0007669"/>
    <property type="project" value="TreeGrafter"/>
</dbReference>
<dbReference type="PANTHER" id="PTHR30413">
    <property type="entry name" value="INNER MEMBRANE TRANSPORT PERMEASE"/>
    <property type="match status" value="1"/>
</dbReference>
<evidence type="ECO:0000256" key="4">
    <source>
        <dbReference type="ARBA" id="ARBA00022475"/>
    </source>
</evidence>
<feature type="transmembrane region" description="Helical" evidence="9">
    <location>
        <begin position="171"/>
        <end position="194"/>
    </location>
</feature>
<dbReference type="AlphaFoldDB" id="A0A1W1IBE1"/>
<dbReference type="Pfam" id="PF01061">
    <property type="entry name" value="ABC2_membrane"/>
    <property type="match status" value="1"/>
</dbReference>
<dbReference type="GO" id="GO:0005886">
    <property type="term" value="C:plasma membrane"/>
    <property type="evidence" value="ECO:0007669"/>
    <property type="project" value="UniProtKB-SubCell"/>
</dbReference>
<dbReference type="Proteomes" id="UP000192042">
    <property type="component" value="Chromosome I"/>
</dbReference>
<evidence type="ECO:0000313" key="12">
    <source>
        <dbReference type="Proteomes" id="UP000192042"/>
    </source>
</evidence>
<sequence length="292" mass="32384">MTAAKDIFAPTPTLQVDVAGGHRILIEPTSSLFHLDFGAIWMHRELLLFLAWRDVKARYAQTAMGIGWALVQPLLSMAIFTVIFSYWAKLPSDGLPYPLFAFAALLPWLYFSRSLDKSAGSLVAEAGLIKKVYFPRVIIPISATLVGLVDFFVGLVLLIGMMIWYGVVPTYGVLALPFLLLLALASSLAVSLWLSAIHVKYRDIGAVLPLIIQLWMYASPVVYSVNMVPEKWRPLYSLNPMVGVIEGFRWALLGKVSPDFLAIGVSTGVVIMLLLGGLLYFKWMERTFADVI</sequence>
<dbReference type="STRING" id="1325564.NSJP_4064"/>
<dbReference type="GO" id="GO:0140359">
    <property type="term" value="F:ABC-type transporter activity"/>
    <property type="evidence" value="ECO:0007669"/>
    <property type="project" value="InterPro"/>
</dbReference>
<accession>A0A1W1IBE1</accession>
<evidence type="ECO:0000256" key="6">
    <source>
        <dbReference type="ARBA" id="ARBA00022692"/>
    </source>
</evidence>
<keyword evidence="8 9" id="KW-0472">Membrane</keyword>
<feature type="transmembrane region" description="Helical" evidence="9">
    <location>
        <begin position="206"/>
        <end position="225"/>
    </location>
</feature>
<dbReference type="InterPro" id="IPR013525">
    <property type="entry name" value="ABC2_TM"/>
</dbReference>
<feature type="transmembrane region" description="Helical" evidence="9">
    <location>
        <begin position="64"/>
        <end position="88"/>
    </location>
</feature>
<feature type="transmembrane region" description="Helical" evidence="9">
    <location>
        <begin position="94"/>
        <end position="111"/>
    </location>
</feature>